<dbReference type="EMBL" id="LN614830">
    <property type="protein sequence ID" value="CEG60461.1"/>
    <property type="molecule type" value="Genomic_DNA"/>
</dbReference>
<proteinExistence type="predicted"/>
<reference evidence="4" key="1">
    <citation type="submission" date="2014-09" db="EMBL/GenBank/DDBJ databases">
        <authorList>
            <person name="Gomez-Valero L."/>
        </authorList>
    </citation>
    <scope>NUCLEOTIDE SEQUENCE [LARGE SCALE GENOMIC DNA]</scope>
    <source>
        <strain evidence="4">ATCC33218</strain>
    </source>
</reference>
<gene>
    <name evidence="2" type="ORF">LMI_1147</name>
    <name evidence="3" type="ORF">SAMN02982997_00039</name>
</gene>
<protein>
    <submittedName>
        <fullName evidence="2">Uncharacterized protein</fullName>
    </submittedName>
</protein>
<reference evidence="2" key="2">
    <citation type="submission" date="2014-09" db="EMBL/GenBank/DDBJ databases">
        <authorList>
            <person name="GOMEZ-VALERO Laura"/>
        </authorList>
    </citation>
    <scope>NUCLEOTIDE SEQUENCE</scope>
    <source>
        <strain evidence="2">ATCC33218</strain>
    </source>
</reference>
<evidence type="ECO:0000256" key="1">
    <source>
        <dbReference type="SAM" id="Coils"/>
    </source>
</evidence>
<evidence type="ECO:0000313" key="2">
    <source>
        <dbReference type="EMBL" id="CEG60461.1"/>
    </source>
</evidence>
<evidence type="ECO:0000313" key="4">
    <source>
        <dbReference type="Proteomes" id="UP000032414"/>
    </source>
</evidence>
<name>A0A098GG51_LEGMI</name>
<reference evidence="3 5" key="3">
    <citation type="submission" date="2016-10" db="EMBL/GenBank/DDBJ databases">
        <authorList>
            <person name="Varghese N."/>
            <person name="Submissions S."/>
        </authorList>
    </citation>
    <scope>NUCLEOTIDE SEQUENCE [LARGE SCALE GENOMIC DNA]</scope>
    <source>
        <strain evidence="3 5">ATCC 33218</strain>
    </source>
</reference>
<dbReference type="PATRIC" id="fig|451.8.peg.1846"/>
<sequence>MKLTDWWNALITDLDRLKSLVKPETANSEPWKAAMEMATQGKEIESNLLAARGRETAIKNESKKLGSEFNSGATRVPQYLPDVNNPDELLFAMVYYQHLSRYVQINEGNSLVLTGVRDNDSVVQANMPELKRRIEDYCRKEADAVIGAFPDIAQQEGADLFEKVQNFLSELPLVDKLVGQFEEEAKKKIDEYDQRNVEYNQTNIAGLFTALDSVLKEKEKILRKIAEYKKFIEELTEGDSLLAVLKDDTNQLEQKFPRIAGELKSLDTPDTERGMGAKIGISTARGLIAVGEKTGEWASYLIGNTLGRIAPQRLNDLGATIVSTIGGIKEAVKPVSNTESKKQALIAKAQKQIGVLADGLNFGEDRKLKVSGKDFEKLSSAQVSEMADKIGAIRYIVHIQKCLALYEQKQAATGVARITQVGILKPIINWLTETPFRRVMHDKILLIREAEKLEQELEALKEKLDKTPSYKQDQLDDELNKALQKTATKAQKIHSNSIYTLFSHDIKKESEEAAKDLKAVTDTAMRTRGL</sequence>
<dbReference type="Proteomes" id="UP000032414">
    <property type="component" value="Chromosome I"/>
</dbReference>
<dbReference type="EMBL" id="FMVN01000001">
    <property type="protein sequence ID" value="SCX79263.1"/>
    <property type="molecule type" value="Genomic_DNA"/>
</dbReference>
<accession>A0A098GG51</accession>
<feature type="coiled-coil region" evidence="1">
    <location>
        <begin position="443"/>
        <end position="470"/>
    </location>
</feature>
<dbReference type="STRING" id="451.B6N58_09770"/>
<dbReference type="AlphaFoldDB" id="A0A098GG51"/>
<dbReference type="HOGENOM" id="CLU_521570_0_0_6"/>
<keyword evidence="5" id="KW-1185">Reference proteome</keyword>
<dbReference type="Proteomes" id="UP000182998">
    <property type="component" value="Unassembled WGS sequence"/>
</dbReference>
<organism evidence="2 4">
    <name type="scientific">Legionella micdadei</name>
    <name type="common">Tatlockia micdadei</name>
    <dbReference type="NCBI Taxonomy" id="451"/>
    <lineage>
        <taxon>Bacteria</taxon>
        <taxon>Pseudomonadati</taxon>
        <taxon>Pseudomonadota</taxon>
        <taxon>Gammaproteobacteria</taxon>
        <taxon>Legionellales</taxon>
        <taxon>Legionellaceae</taxon>
        <taxon>Legionella</taxon>
    </lineage>
</organism>
<dbReference type="KEGG" id="tmc:LMI_1147"/>
<dbReference type="OrthoDB" id="5631545at2"/>
<dbReference type="RefSeq" id="WP_045098868.1">
    <property type="nucleotide sequence ID" value="NZ_CP020614.1"/>
</dbReference>
<evidence type="ECO:0000313" key="3">
    <source>
        <dbReference type="EMBL" id="SCX79263.1"/>
    </source>
</evidence>
<evidence type="ECO:0000313" key="5">
    <source>
        <dbReference type="Proteomes" id="UP000182998"/>
    </source>
</evidence>
<keyword evidence="1" id="KW-0175">Coiled coil</keyword>